<evidence type="ECO:0000313" key="2">
    <source>
        <dbReference type="EMBL" id="TGE73600.1"/>
    </source>
</evidence>
<gene>
    <name evidence="2" type="ORF">C6P11_04355</name>
</gene>
<dbReference type="RefSeq" id="WP_135518865.1">
    <property type="nucleotide sequence ID" value="NZ_PVSN01000026.1"/>
</dbReference>
<dbReference type="Pfam" id="PF05043">
    <property type="entry name" value="Mga"/>
    <property type="match status" value="1"/>
</dbReference>
<dbReference type="OrthoDB" id="2145100at2"/>
<dbReference type="AlphaFoldDB" id="A0A4Z0S1I8"/>
<proteinExistence type="predicted"/>
<evidence type="ECO:0000259" key="1">
    <source>
        <dbReference type="Pfam" id="PF05043"/>
    </source>
</evidence>
<reference evidence="2 3" key="1">
    <citation type="submission" date="2018-03" db="EMBL/GenBank/DDBJ databases">
        <title>Genome sequencing of Weissella confusa isolates.</title>
        <authorList>
            <person name="Kajala I."/>
            <person name="Baruah R."/>
            <person name="Bergsveinson J."/>
            <person name="Juvonen R."/>
            <person name="Ziola B."/>
        </authorList>
    </citation>
    <scope>NUCLEOTIDE SEQUENCE [LARGE SCALE GENOMIC DNA]</scope>
    <source>
        <strain evidence="2 3">VTT E-062653</strain>
    </source>
</reference>
<dbReference type="Proteomes" id="UP000297646">
    <property type="component" value="Unassembled WGS sequence"/>
</dbReference>
<sequence length="495" mass="56944">MDELTWVLEKKEQDKLTLLTYLATRTDSFLPIKRIVTSLGWSRYRTLSTITMLFDDLVVYFPNEPTAYIYDEKQKAVIVDRSVLVDIKTVAFDYRQKSVVWQLLGVIFTGTFDSYEQFAETYHTSVPIARAAKSKIAAVLKKANIKLTLHNGLVGNETTIRIFFFGLMRQAYGNHEIPFPPEMRDRTEQAVHAIANIFNIPLRETAKQAMRMQFTIWYYRLINDHHLLPEEIPALLTDSVNWDAEHQATRAGLIELMCSFVSLPTAVLEREADFAIASLYSTGFASSVPVSLLTEVAQKKLARFKTIVKTEYQALFNQELSERILNRVTLQLSATNMRTAYFSVYGYRPTPELEIAQRDFPIHTAFVLRVLHNLAEKIGFDEQVLVNSLFEEYLDAMIRNLSKQSILPAIIVVIDMTNLPALEELVQDRLKRSPMINVIVAHEFRPDTDFYISDVEISQFGVTPGFIWTRYPDETMFAQFIEQAVLLTKDRFKGQ</sequence>
<dbReference type="InterPro" id="IPR007737">
    <property type="entry name" value="Mga_HTH"/>
</dbReference>
<accession>A0A4Z0S1I8</accession>
<name>A0A4Z0S1I8_WEICO</name>
<comment type="caution">
    <text evidence="2">The sequence shown here is derived from an EMBL/GenBank/DDBJ whole genome shotgun (WGS) entry which is preliminary data.</text>
</comment>
<dbReference type="EMBL" id="PVSN01000026">
    <property type="protein sequence ID" value="TGE73600.1"/>
    <property type="molecule type" value="Genomic_DNA"/>
</dbReference>
<organism evidence="2 3">
    <name type="scientific">Weissella confusa</name>
    <name type="common">Lactobacillus confusus</name>
    <dbReference type="NCBI Taxonomy" id="1583"/>
    <lineage>
        <taxon>Bacteria</taxon>
        <taxon>Bacillati</taxon>
        <taxon>Bacillota</taxon>
        <taxon>Bacilli</taxon>
        <taxon>Lactobacillales</taxon>
        <taxon>Lactobacillaceae</taxon>
        <taxon>Weissella</taxon>
    </lineage>
</organism>
<feature type="domain" description="Mga helix-turn-helix" evidence="1">
    <location>
        <begin position="87"/>
        <end position="167"/>
    </location>
</feature>
<evidence type="ECO:0000313" key="3">
    <source>
        <dbReference type="Proteomes" id="UP000297646"/>
    </source>
</evidence>
<protein>
    <recommendedName>
        <fullName evidence="1">Mga helix-turn-helix domain-containing protein</fullName>
    </recommendedName>
</protein>